<dbReference type="NCBIfam" id="TIGR02414">
    <property type="entry name" value="pepN_proteo"/>
    <property type="match status" value="1"/>
</dbReference>
<feature type="domain" description="Peptidase M1 alanyl aminopeptidase Ig-like fold" evidence="10">
    <location>
        <begin position="315"/>
        <end position="408"/>
    </location>
</feature>
<dbReference type="InterPro" id="IPR042097">
    <property type="entry name" value="Aminopeptidase_N-like_N_sf"/>
</dbReference>
<keyword evidence="13" id="KW-1185">Reference proteome</keyword>
<dbReference type="InterPro" id="IPR014782">
    <property type="entry name" value="Peptidase_M1_dom"/>
</dbReference>
<evidence type="ECO:0000313" key="13">
    <source>
        <dbReference type="Proteomes" id="UP000530660"/>
    </source>
</evidence>
<keyword evidence="5" id="KW-0479">Metal-binding</keyword>
<dbReference type="SUPFAM" id="SSF63737">
    <property type="entry name" value="Leukotriene A4 hydrolase N-terminal domain"/>
    <property type="match status" value="1"/>
</dbReference>
<dbReference type="InterPro" id="IPR012779">
    <property type="entry name" value="Peptidase_M1_pepN"/>
</dbReference>
<evidence type="ECO:0000256" key="5">
    <source>
        <dbReference type="ARBA" id="ARBA00022723"/>
    </source>
</evidence>
<dbReference type="Gene3D" id="1.25.50.10">
    <property type="entry name" value="Peptidase M1, alanyl aminopeptidase, C-terminal domain"/>
    <property type="match status" value="1"/>
</dbReference>
<evidence type="ECO:0000256" key="4">
    <source>
        <dbReference type="ARBA" id="ARBA00022670"/>
    </source>
</evidence>
<keyword evidence="8" id="KW-0482">Metalloprotease</keyword>
<comment type="similarity">
    <text evidence="2">Belongs to the peptidase M1 family.</text>
</comment>
<dbReference type="Gene3D" id="3.30.2010.30">
    <property type="match status" value="1"/>
</dbReference>
<evidence type="ECO:0000256" key="2">
    <source>
        <dbReference type="ARBA" id="ARBA00010136"/>
    </source>
</evidence>
<evidence type="ECO:0008006" key="14">
    <source>
        <dbReference type="Google" id="ProtNLM"/>
    </source>
</evidence>
<proteinExistence type="inferred from homology"/>
<evidence type="ECO:0000313" key="12">
    <source>
        <dbReference type="EMBL" id="KAF6003161.1"/>
    </source>
</evidence>
<keyword evidence="6" id="KW-0378">Hydrolase</keyword>
<dbReference type="Pfam" id="PF17432">
    <property type="entry name" value="DUF3458_C"/>
    <property type="match status" value="1"/>
</dbReference>
<dbReference type="GO" id="GO:0008270">
    <property type="term" value="F:zinc ion binding"/>
    <property type="evidence" value="ECO:0007669"/>
    <property type="project" value="InterPro"/>
</dbReference>
<dbReference type="InterPro" id="IPR027268">
    <property type="entry name" value="Peptidase_M4/M1_CTD_sf"/>
</dbReference>
<accession>A0A7J7ILI4</accession>
<evidence type="ECO:0000259" key="9">
    <source>
        <dbReference type="Pfam" id="PF01433"/>
    </source>
</evidence>
<dbReference type="Gene3D" id="1.10.390.10">
    <property type="entry name" value="Neutral Protease Domain 2"/>
    <property type="match status" value="1"/>
</dbReference>
<evidence type="ECO:0000256" key="1">
    <source>
        <dbReference type="ARBA" id="ARBA00001947"/>
    </source>
</evidence>
<sequence length="756" mass="85137">MARYRTKIIADASKYPVLLSNGNLVEQGQCRHDSSLHFAVYEDPWPKPSYLFALVAGDLARVSDTFTRSSGAPVRLHIYVRHGDEARTSHAMESLKQAMRWDEQTYGREYDLDVFNIVAVDDFNMGAMENKSLNIFNSKYILASQSTATDSDYNAIESVVGHEYFHNWSGNRVTCRDWFQLSLKEGFTVFREQEFSADMRGNRAVKRIADVARLRSTQFPQDAGPTAHPVRPDTYETINNFYSVTVYEKGAEVIRMMKILLGDQGFRRGTDLYFARHDGEAVTCDDFVAAMADANPDAMSAADWQQFKLWYSQAGTPEVYVSESAYDPERQSLSIVAHQRVPPTPGQASKKPHIIPIATGVLDGNGKQVVPTRNLCLKDAEQSFTLTGVPPNYVVSYLRQFSAPVKLYREAWSDPEREERELAFLMAHDTDDFQRWDAAQQLLLHAAHREQGRLSEPVIAAFQRAFDTLAASDPLILAQILSPPSESYVMDEQPFDPVDPEQVHRACGRIKQTLAEALRSRLEQVLDQAIQIEVTHGDFSLDAIDQGRRALEGVAFALLVASPNPEPYLQRALERMQNAATMTTMLATLAAVVHADTTLQGYREKALSLFYERWQQDYLVVDKWLRIQATAPRPDTLDAVQCLMQHPAYNAANPNNIYSLLGGFALANPYGFHGGADAAAAYKFFADQIISLDERNPQVAARMANAFTKWRRFDGQRQHAMRSQMERILERPHLSRDVGEVISKCLGTDTEPARNP</sequence>
<dbReference type="GO" id="GO:0004177">
    <property type="term" value="F:aminopeptidase activity"/>
    <property type="evidence" value="ECO:0007669"/>
    <property type="project" value="UniProtKB-KW"/>
</dbReference>
<dbReference type="FunFam" id="3.30.2010.30:FF:000002">
    <property type="entry name" value="Putative aminopeptidase N"/>
    <property type="match status" value="1"/>
</dbReference>
<dbReference type="InterPro" id="IPR035414">
    <property type="entry name" value="Peptidase_M1_pepN_Ig-like"/>
</dbReference>
<dbReference type="EMBL" id="VWRR01000007">
    <property type="protein sequence ID" value="KAF6003161.1"/>
    <property type="molecule type" value="Genomic_DNA"/>
</dbReference>
<evidence type="ECO:0000256" key="8">
    <source>
        <dbReference type="ARBA" id="ARBA00023049"/>
    </source>
</evidence>
<feature type="domain" description="Peptidase M1 alanyl aminopeptidase C-terminal" evidence="11">
    <location>
        <begin position="420"/>
        <end position="746"/>
    </location>
</feature>
<dbReference type="InterPro" id="IPR001930">
    <property type="entry name" value="Peptidase_M1"/>
</dbReference>
<dbReference type="PANTHER" id="PTHR46322:SF1">
    <property type="entry name" value="PUROMYCIN-SENSITIVE AMINOPEPTIDASE"/>
    <property type="match status" value="1"/>
</dbReference>
<dbReference type="AlphaFoldDB" id="A0A7J7ILI4"/>
<evidence type="ECO:0000259" key="10">
    <source>
        <dbReference type="Pfam" id="PF11940"/>
    </source>
</evidence>
<gene>
    <name evidence="12" type="ORF">F1559_000065</name>
</gene>
<reference evidence="12 13" key="1">
    <citation type="journal article" date="2020" name="J. Phycol.">
        <title>Comparative genome analysis reveals Cyanidiococcus gen. nov., a new extremophilic red algal genus sister to Cyanidioschyzon (Cyanidioschyzonaceae, Rhodophyta).</title>
        <authorList>
            <person name="Liu S.-L."/>
            <person name="Chiang Y.-R."/>
            <person name="Yoon H.S."/>
            <person name="Fu H.-Y."/>
        </authorList>
    </citation>
    <scope>NUCLEOTIDE SEQUENCE [LARGE SCALE GENOMIC DNA]</scope>
    <source>
        <strain evidence="12 13">THAL066</strain>
    </source>
</reference>
<name>A0A7J7ILI4_9RHOD</name>
<comment type="caution">
    <text evidence="12">The sequence shown here is derived from an EMBL/GenBank/DDBJ whole genome shotgun (WGS) entry which is preliminary data.</text>
</comment>
<dbReference type="Pfam" id="PF11940">
    <property type="entry name" value="DUF3458"/>
    <property type="match status" value="1"/>
</dbReference>
<evidence type="ECO:0000256" key="3">
    <source>
        <dbReference type="ARBA" id="ARBA00022438"/>
    </source>
</evidence>
<dbReference type="GO" id="GO:0008237">
    <property type="term" value="F:metallopeptidase activity"/>
    <property type="evidence" value="ECO:0007669"/>
    <property type="project" value="UniProtKB-KW"/>
</dbReference>
<protein>
    <recommendedName>
        <fullName evidence="14">Aminopeptidase N</fullName>
    </recommendedName>
</protein>
<dbReference type="OrthoDB" id="10031169at2759"/>
<dbReference type="InterPro" id="IPR024601">
    <property type="entry name" value="Peptidase_M1_pepN_C"/>
</dbReference>
<dbReference type="Gene3D" id="2.60.40.1730">
    <property type="entry name" value="tricorn interacting facor f3 domain"/>
    <property type="match status" value="1"/>
</dbReference>
<dbReference type="CDD" id="cd09600">
    <property type="entry name" value="M1_APN"/>
    <property type="match status" value="1"/>
</dbReference>
<keyword evidence="3" id="KW-0031">Aminopeptidase</keyword>
<dbReference type="Gene3D" id="2.60.40.1840">
    <property type="match status" value="1"/>
</dbReference>
<comment type="cofactor">
    <cofactor evidence="1">
        <name>Zn(2+)</name>
        <dbReference type="ChEBI" id="CHEBI:29105"/>
    </cofactor>
</comment>
<dbReference type="PANTHER" id="PTHR46322">
    <property type="entry name" value="PUROMYCIN-SENSITIVE AMINOPEPTIDASE"/>
    <property type="match status" value="1"/>
</dbReference>
<dbReference type="InterPro" id="IPR038438">
    <property type="entry name" value="PepN_Ig-like_sf"/>
</dbReference>
<dbReference type="InterPro" id="IPR037144">
    <property type="entry name" value="Peptidase_M1_pepN_C_sf"/>
</dbReference>
<keyword evidence="4" id="KW-0645">Protease</keyword>
<dbReference type="PRINTS" id="PR00756">
    <property type="entry name" value="ALADIPTASE"/>
</dbReference>
<dbReference type="SUPFAM" id="SSF55486">
    <property type="entry name" value="Metalloproteases ('zincins'), catalytic domain"/>
    <property type="match status" value="1"/>
</dbReference>
<evidence type="ECO:0000259" key="11">
    <source>
        <dbReference type="Pfam" id="PF17432"/>
    </source>
</evidence>
<dbReference type="Proteomes" id="UP000530660">
    <property type="component" value="Unassembled WGS sequence"/>
</dbReference>
<feature type="domain" description="Peptidase M1 membrane alanine aminopeptidase" evidence="9">
    <location>
        <begin position="91"/>
        <end position="296"/>
    </location>
</feature>
<keyword evidence="7" id="KW-0862">Zinc</keyword>
<evidence type="ECO:0000256" key="7">
    <source>
        <dbReference type="ARBA" id="ARBA00022833"/>
    </source>
</evidence>
<dbReference type="Pfam" id="PF01433">
    <property type="entry name" value="Peptidase_M1"/>
    <property type="match status" value="1"/>
</dbReference>
<dbReference type="GO" id="GO:0006508">
    <property type="term" value="P:proteolysis"/>
    <property type="evidence" value="ECO:0007669"/>
    <property type="project" value="UniProtKB-KW"/>
</dbReference>
<organism evidence="12 13">
    <name type="scientific">Cyanidiococcus yangmingshanensis</name>
    <dbReference type="NCBI Taxonomy" id="2690220"/>
    <lineage>
        <taxon>Eukaryota</taxon>
        <taxon>Rhodophyta</taxon>
        <taxon>Bangiophyceae</taxon>
        <taxon>Cyanidiales</taxon>
        <taxon>Cyanidiaceae</taxon>
        <taxon>Cyanidiococcus</taxon>
    </lineage>
</organism>
<evidence type="ECO:0000256" key="6">
    <source>
        <dbReference type="ARBA" id="ARBA00022801"/>
    </source>
</evidence>